<dbReference type="CDD" id="cd06849">
    <property type="entry name" value="lipoyl_domain"/>
    <property type="match status" value="2"/>
</dbReference>
<evidence type="ECO:0000256" key="7">
    <source>
        <dbReference type="ARBA" id="ARBA00023315"/>
    </source>
</evidence>
<evidence type="ECO:0000256" key="11">
    <source>
        <dbReference type="SAM" id="MobiDB-lite"/>
    </source>
</evidence>
<dbReference type="FunFam" id="2.40.50.100:FF:000009">
    <property type="entry name" value="Acetyltransferase component of pyruvate dehydrogenase complex"/>
    <property type="match status" value="1"/>
</dbReference>
<dbReference type="Gene3D" id="4.10.320.10">
    <property type="entry name" value="E3-binding domain"/>
    <property type="match status" value="1"/>
</dbReference>
<organism evidence="14 15">
    <name type="scientific">OM182 bacterium BACL3 MAG-120619-bin3</name>
    <dbReference type="NCBI Taxonomy" id="1655593"/>
    <lineage>
        <taxon>Bacteria</taxon>
        <taxon>Pseudomonadati</taxon>
        <taxon>Pseudomonadota</taxon>
        <taxon>Gammaproteobacteria</taxon>
        <taxon>OMG group</taxon>
        <taxon>OM182 clade</taxon>
    </lineage>
</organism>
<dbReference type="AlphaFoldDB" id="A0A0R2T5X0"/>
<feature type="domain" description="Peripheral subunit-binding (PSBD)" evidence="13">
    <location>
        <begin position="250"/>
        <end position="287"/>
    </location>
</feature>
<dbReference type="Pfam" id="PF00198">
    <property type="entry name" value="2-oxoacid_dh"/>
    <property type="match status" value="1"/>
</dbReference>
<keyword evidence="5" id="KW-0677">Repeat</keyword>
<dbReference type="PANTHER" id="PTHR43178:SF2">
    <property type="entry name" value="DIHYDROLIPOYLLYSINE-RESIDUE ACETYLTRANSFERASE COMPONENT OF PYRUVATE DEHYDROGENASE COMPLEX"/>
    <property type="match status" value="1"/>
</dbReference>
<dbReference type="GO" id="GO:0004742">
    <property type="term" value="F:dihydrolipoyllysine-residue acetyltransferase activity"/>
    <property type="evidence" value="ECO:0007669"/>
    <property type="project" value="UniProtKB-EC"/>
</dbReference>
<dbReference type="SUPFAM" id="SSF51230">
    <property type="entry name" value="Single hybrid motif"/>
    <property type="match status" value="2"/>
</dbReference>
<evidence type="ECO:0000256" key="3">
    <source>
        <dbReference type="ARBA" id="ARBA00011484"/>
    </source>
</evidence>
<dbReference type="GO" id="GO:0005737">
    <property type="term" value="C:cytoplasm"/>
    <property type="evidence" value="ECO:0007669"/>
    <property type="project" value="TreeGrafter"/>
</dbReference>
<dbReference type="PROSITE" id="PS51826">
    <property type="entry name" value="PSBD"/>
    <property type="match status" value="1"/>
</dbReference>
<dbReference type="GO" id="GO:0031405">
    <property type="term" value="F:lipoic acid binding"/>
    <property type="evidence" value="ECO:0007669"/>
    <property type="project" value="TreeGrafter"/>
</dbReference>
<dbReference type="PROSITE" id="PS50968">
    <property type="entry name" value="BIOTINYL_LIPOYL"/>
    <property type="match status" value="2"/>
</dbReference>
<dbReference type="Pfam" id="PF02817">
    <property type="entry name" value="E3_binding"/>
    <property type="match status" value="1"/>
</dbReference>
<comment type="subunit">
    <text evidence="3">Forms a 24-polypeptide structural core with octahedral symmetry.</text>
</comment>
<dbReference type="PANTHER" id="PTHR43178">
    <property type="entry name" value="DIHYDROLIPOAMIDE ACETYLTRANSFERASE COMPONENT OF PYRUVATE DEHYDROGENASE COMPLEX"/>
    <property type="match status" value="1"/>
</dbReference>
<feature type="region of interest" description="Disordered" evidence="11">
    <location>
        <begin position="209"/>
        <end position="241"/>
    </location>
</feature>
<dbReference type="InterPro" id="IPR003016">
    <property type="entry name" value="2-oxoA_DH_lipoyl-BS"/>
</dbReference>
<evidence type="ECO:0000256" key="10">
    <source>
        <dbReference type="RuleBase" id="RU003423"/>
    </source>
</evidence>
<dbReference type="InterPro" id="IPR011053">
    <property type="entry name" value="Single_hybrid_motif"/>
</dbReference>
<comment type="caution">
    <text evidence="14">The sequence shown here is derived from an EMBL/GenBank/DDBJ whole genome shotgun (WGS) entry which is preliminary data.</text>
</comment>
<evidence type="ECO:0000256" key="4">
    <source>
        <dbReference type="ARBA" id="ARBA00022679"/>
    </source>
</evidence>
<gene>
    <name evidence="14" type="ORF">ABR85_06915</name>
</gene>
<dbReference type="SUPFAM" id="SSF47005">
    <property type="entry name" value="Peripheral subunit-binding domain of 2-oxo acid dehydrogenase complex"/>
    <property type="match status" value="1"/>
</dbReference>
<evidence type="ECO:0000259" key="12">
    <source>
        <dbReference type="PROSITE" id="PS50968"/>
    </source>
</evidence>
<comment type="catalytic activity">
    <reaction evidence="9">
        <text>N(6)-[(R)-dihydrolipoyl]-L-lysyl-[protein] + acetyl-CoA = N(6)-[(R)-S(8)-acetyldihydrolipoyl]-L-lysyl-[protein] + CoA</text>
        <dbReference type="Rhea" id="RHEA:17017"/>
        <dbReference type="Rhea" id="RHEA-COMP:10475"/>
        <dbReference type="Rhea" id="RHEA-COMP:10478"/>
        <dbReference type="ChEBI" id="CHEBI:57287"/>
        <dbReference type="ChEBI" id="CHEBI:57288"/>
        <dbReference type="ChEBI" id="CHEBI:83100"/>
        <dbReference type="ChEBI" id="CHEBI:83111"/>
        <dbReference type="EC" id="2.3.1.12"/>
    </reaction>
</comment>
<dbReference type="EMBL" id="LICD01000038">
    <property type="protein sequence ID" value="KRO82455.1"/>
    <property type="molecule type" value="Genomic_DNA"/>
</dbReference>
<comment type="similarity">
    <text evidence="2 10">Belongs to the 2-oxoacid dehydrogenase family.</text>
</comment>
<dbReference type="Pfam" id="PF00364">
    <property type="entry name" value="Biotin_lipoyl"/>
    <property type="match status" value="2"/>
</dbReference>
<evidence type="ECO:0000256" key="9">
    <source>
        <dbReference type="ARBA" id="ARBA00048370"/>
    </source>
</evidence>
<feature type="domain" description="Lipoyl-binding" evidence="12">
    <location>
        <begin position="3"/>
        <end position="77"/>
    </location>
</feature>
<keyword evidence="6 10" id="KW-0450">Lipoyl</keyword>
<dbReference type="EC" id="2.3.1.-" evidence="10"/>
<dbReference type="InterPro" id="IPR001078">
    <property type="entry name" value="2-oxoacid_DH_actylTfrase"/>
</dbReference>
<protein>
    <recommendedName>
        <fullName evidence="10">Dihydrolipoamide acetyltransferase component of pyruvate dehydrogenase complex</fullName>
        <ecNumber evidence="10">2.3.1.-</ecNumber>
    </recommendedName>
</protein>
<dbReference type="InterPro" id="IPR023213">
    <property type="entry name" value="CAT-like_dom_sf"/>
</dbReference>
<sequence>MAIEKILVPDLGDASDVEVIELLVAVGDTVAEEDSLLVLESDKAAMEIPAPRSGIVKSLEVNLGDKVSSGSVILTLEVEAGVESAVIPDVAATPDNEKAEQVAEQPADVGLGTAAVAAPVSFDIVVPDIGTEDEVEIIEIQVAVGDLLTVDDTLMTLESDKAAMDVPADRAGEVQEILVSVGDKVKAGTSIVRILTAAAAVESAPLAPPVQPISNESEPSKPQPPASVPEPQSVPSIQAPVPGAESAKVYAGPAVRKLARELGVDLTQVRGSGAKSRIIKEDIHGFVKTRINTPATALTGVGIAAVPDIDFSQFGEIEEVPRSKLHKLTAINMQRNWNAVPHVAQFNEIDISDLEEFRASLKGEAQRKGVKMTFLPFLLKACAGALAELPQFNVSLHSSGEHLIQKKYIHIGVAVATEAGLVVPVVRDVDKKSLWELAAEVIELSNKAKDRKLSREEMQGACFTISSLGAIGGTGFTPIVNAPEVAILGVAKTQIKPQYIGGQFVPRQMLPITLSYDHKAVNGVDGGLFVTYLEKVLSDIRNLIL</sequence>
<evidence type="ECO:0000256" key="6">
    <source>
        <dbReference type="ARBA" id="ARBA00022823"/>
    </source>
</evidence>
<evidence type="ECO:0000256" key="8">
    <source>
        <dbReference type="ARBA" id="ARBA00025211"/>
    </source>
</evidence>
<evidence type="ECO:0000256" key="1">
    <source>
        <dbReference type="ARBA" id="ARBA00001938"/>
    </source>
</evidence>
<dbReference type="InterPro" id="IPR000089">
    <property type="entry name" value="Biotin_lipoyl"/>
</dbReference>
<dbReference type="Gene3D" id="2.40.50.100">
    <property type="match status" value="2"/>
</dbReference>
<dbReference type="InterPro" id="IPR050743">
    <property type="entry name" value="2-oxoacid_DH_E2_comp"/>
</dbReference>
<keyword evidence="7 10" id="KW-0012">Acyltransferase</keyword>
<dbReference type="Proteomes" id="UP000051242">
    <property type="component" value="Unassembled WGS sequence"/>
</dbReference>
<dbReference type="Gene3D" id="3.30.559.10">
    <property type="entry name" value="Chloramphenicol acetyltransferase-like domain"/>
    <property type="match status" value="1"/>
</dbReference>
<dbReference type="GO" id="GO:0006086">
    <property type="term" value="P:pyruvate decarboxylation to acetyl-CoA"/>
    <property type="evidence" value="ECO:0007669"/>
    <property type="project" value="TreeGrafter"/>
</dbReference>
<accession>A0A0R2T5X0</accession>
<evidence type="ECO:0000313" key="15">
    <source>
        <dbReference type="Proteomes" id="UP000051242"/>
    </source>
</evidence>
<evidence type="ECO:0000256" key="5">
    <source>
        <dbReference type="ARBA" id="ARBA00022737"/>
    </source>
</evidence>
<dbReference type="InterPro" id="IPR036625">
    <property type="entry name" value="E3-bd_dom_sf"/>
</dbReference>
<dbReference type="PROSITE" id="PS00189">
    <property type="entry name" value="LIPOYL"/>
    <property type="match status" value="2"/>
</dbReference>
<dbReference type="FunFam" id="3.30.559.10:FF:000004">
    <property type="entry name" value="Acetyltransferase component of pyruvate dehydrogenase complex"/>
    <property type="match status" value="1"/>
</dbReference>
<evidence type="ECO:0000259" key="13">
    <source>
        <dbReference type="PROSITE" id="PS51826"/>
    </source>
</evidence>
<evidence type="ECO:0000256" key="2">
    <source>
        <dbReference type="ARBA" id="ARBA00007317"/>
    </source>
</evidence>
<reference evidence="14 15" key="1">
    <citation type="submission" date="2015-10" db="EMBL/GenBank/DDBJ databases">
        <title>Metagenome-Assembled Genomes uncover a global brackish microbiome.</title>
        <authorList>
            <person name="Hugerth L.W."/>
            <person name="Larsson J."/>
            <person name="Alneberg J."/>
            <person name="Lindh M.V."/>
            <person name="Legrand C."/>
            <person name="Pinhassi J."/>
            <person name="Andersson A.F."/>
        </authorList>
    </citation>
    <scope>NUCLEOTIDE SEQUENCE [LARGE SCALE GENOMIC DNA]</scope>
    <source>
        <strain evidence="14">BACL22 MAG-120619-bin3</strain>
    </source>
</reference>
<name>A0A0R2T5X0_9GAMM</name>
<dbReference type="InterPro" id="IPR004167">
    <property type="entry name" value="PSBD"/>
</dbReference>
<comment type="function">
    <text evidence="8">The pyruvate dehydrogenase complex catalyzes the overall conversion of pyruvate to acetyl-CoA and CO(2). It contains multiple copies of three enzymatic components: pyruvate dehydrogenase (E1), dihydrolipoamide acetyltransferase (E2) and lipoamide dehydrogenase (E3).</text>
</comment>
<keyword evidence="4 10" id="KW-0808">Transferase</keyword>
<evidence type="ECO:0000313" key="14">
    <source>
        <dbReference type="EMBL" id="KRO82455.1"/>
    </source>
</evidence>
<proteinExistence type="inferred from homology"/>
<dbReference type="SUPFAM" id="SSF52777">
    <property type="entry name" value="CoA-dependent acyltransferases"/>
    <property type="match status" value="1"/>
</dbReference>
<feature type="domain" description="Lipoyl-binding" evidence="12">
    <location>
        <begin position="121"/>
        <end position="195"/>
    </location>
</feature>
<comment type="cofactor">
    <cofactor evidence="1 10">
        <name>(R)-lipoate</name>
        <dbReference type="ChEBI" id="CHEBI:83088"/>
    </cofactor>
</comment>